<keyword evidence="3" id="KW-0479">Metal-binding</keyword>
<evidence type="ECO:0000256" key="7">
    <source>
        <dbReference type="SAM" id="MobiDB-lite"/>
    </source>
</evidence>
<dbReference type="Gene3D" id="2.70.150.10">
    <property type="entry name" value="Calcium-transporting ATPase, cytoplasmic transduction domain A"/>
    <property type="match status" value="1"/>
</dbReference>
<dbReference type="InterPro" id="IPR059000">
    <property type="entry name" value="ATPase_P-type_domA"/>
</dbReference>
<feature type="region of interest" description="Disordered" evidence="7">
    <location>
        <begin position="398"/>
        <end position="433"/>
    </location>
</feature>
<feature type="transmembrane region" description="Helical" evidence="8">
    <location>
        <begin position="622"/>
        <end position="642"/>
    </location>
</feature>
<keyword evidence="2 8" id="KW-0812">Transmembrane</keyword>
<keyword evidence="4" id="KW-0460">Magnesium</keyword>
<dbReference type="GO" id="GO:0005886">
    <property type="term" value="C:plasma membrane"/>
    <property type="evidence" value="ECO:0007669"/>
    <property type="project" value="TreeGrafter"/>
</dbReference>
<feature type="transmembrane region" description="Helical" evidence="8">
    <location>
        <begin position="737"/>
        <end position="760"/>
    </location>
</feature>
<evidence type="ECO:0000256" key="6">
    <source>
        <dbReference type="ARBA" id="ARBA00023136"/>
    </source>
</evidence>
<evidence type="ECO:0000259" key="10">
    <source>
        <dbReference type="Pfam" id="PF00689"/>
    </source>
</evidence>
<evidence type="ECO:0000256" key="5">
    <source>
        <dbReference type="ARBA" id="ARBA00022989"/>
    </source>
</evidence>
<evidence type="ECO:0000256" key="8">
    <source>
        <dbReference type="SAM" id="Phobius"/>
    </source>
</evidence>
<evidence type="ECO:0000313" key="13">
    <source>
        <dbReference type="Proteomes" id="UP000807342"/>
    </source>
</evidence>
<comment type="caution">
    <text evidence="12">The sequence shown here is derived from an EMBL/GenBank/DDBJ whole genome shotgun (WGS) entry which is preliminary data.</text>
</comment>
<evidence type="ECO:0000256" key="1">
    <source>
        <dbReference type="ARBA" id="ARBA00004127"/>
    </source>
</evidence>
<accession>A0A9P5WXJ7</accession>
<dbReference type="EMBL" id="MU152302">
    <property type="protein sequence ID" value="KAF9440728.1"/>
    <property type="molecule type" value="Genomic_DNA"/>
</dbReference>
<feature type="compositionally biased region" description="Low complexity" evidence="7">
    <location>
        <begin position="421"/>
        <end position="433"/>
    </location>
</feature>
<feature type="transmembrane region" description="Helical" evidence="8">
    <location>
        <begin position="588"/>
        <end position="610"/>
    </location>
</feature>
<dbReference type="SUPFAM" id="SSF56784">
    <property type="entry name" value="HAD-like"/>
    <property type="match status" value="1"/>
</dbReference>
<keyword evidence="6 8" id="KW-0472">Membrane</keyword>
<dbReference type="Gene3D" id="1.20.1110.10">
    <property type="entry name" value="Calcium-transporting ATPase, transmembrane domain"/>
    <property type="match status" value="2"/>
</dbReference>
<dbReference type="GO" id="GO:0006874">
    <property type="term" value="P:intracellular calcium ion homeostasis"/>
    <property type="evidence" value="ECO:0007669"/>
    <property type="project" value="TreeGrafter"/>
</dbReference>
<proteinExistence type="predicted"/>
<evidence type="ECO:0000259" key="11">
    <source>
        <dbReference type="Pfam" id="PF00690"/>
    </source>
</evidence>
<dbReference type="PANTHER" id="PTHR24093:SF369">
    <property type="entry name" value="CALCIUM-TRANSPORTING ATPASE"/>
    <property type="match status" value="1"/>
</dbReference>
<feature type="domain" description="Cation-transporting P-type ATPase C-terminal" evidence="10">
    <location>
        <begin position="615"/>
        <end position="789"/>
    </location>
</feature>
<dbReference type="Proteomes" id="UP000807342">
    <property type="component" value="Unassembled WGS sequence"/>
</dbReference>
<reference evidence="12" key="1">
    <citation type="submission" date="2020-11" db="EMBL/GenBank/DDBJ databases">
        <authorList>
            <consortium name="DOE Joint Genome Institute"/>
            <person name="Ahrendt S."/>
            <person name="Riley R."/>
            <person name="Andreopoulos W."/>
            <person name="Labutti K."/>
            <person name="Pangilinan J."/>
            <person name="Ruiz-Duenas F.J."/>
            <person name="Barrasa J.M."/>
            <person name="Sanchez-Garcia M."/>
            <person name="Camarero S."/>
            <person name="Miyauchi S."/>
            <person name="Serrano A."/>
            <person name="Linde D."/>
            <person name="Babiker R."/>
            <person name="Drula E."/>
            <person name="Ayuso-Fernandez I."/>
            <person name="Pacheco R."/>
            <person name="Padilla G."/>
            <person name="Ferreira P."/>
            <person name="Barriuso J."/>
            <person name="Kellner H."/>
            <person name="Castanera R."/>
            <person name="Alfaro M."/>
            <person name="Ramirez L."/>
            <person name="Pisabarro A.G."/>
            <person name="Kuo A."/>
            <person name="Tritt A."/>
            <person name="Lipzen A."/>
            <person name="He G."/>
            <person name="Yan M."/>
            <person name="Ng V."/>
            <person name="Cullen D."/>
            <person name="Martin F."/>
            <person name="Rosso M.-N."/>
            <person name="Henrissat B."/>
            <person name="Hibbett D."/>
            <person name="Martinez A.T."/>
            <person name="Grigoriev I.V."/>
        </authorList>
    </citation>
    <scope>NUCLEOTIDE SEQUENCE</scope>
    <source>
        <strain evidence="12">MF-IS2</strain>
    </source>
</reference>
<dbReference type="Pfam" id="PF00690">
    <property type="entry name" value="Cation_ATPase_N"/>
    <property type="match status" value="1"/>
</dbReference>
<evidence type="ECO:0000256" key="4">
    <source>
        <dbReference type="ARBA" id="ARBA00022842"/>
    </source>
</evidence>
<feature type="domain" description="Cation-transporting P-type ATPase N-terminal" evidence="11">
    <location>
        <begin position="41"/>
        <end position="108"/>
    </location>
</feature>
<feature type="transmembrane region" description="Helical" evidence="8">
    <location>
        <begin position="663"/>
        <end position="683"/>
    </location>
</feature>
<dbReference type="PANTHER" id="PTHR24093">
    <property type="entry name" value="CATION TRANSPORTING ATPASE"/>
    <property type="match status" value="1"/>
</dbReference>
<evidence type="ECO:0000259" key="9">
    <source>
        <dbReference type="Pfam" id="PF00122"/>
    </source>
</evidence>
<dbReference type="InterPro" id="IPR008250">
    <property type="entry name" value="ATPase_P-typ_transduc_dom_A_sf"/>
</dbReference>
<evidence type="ECO:0000256" key="3">
    <source>
        <dbReference type="ARBA" id="ARBA00022723"/>
    </source>
</evidence>
<protein>
    <submittedName>
        <fullName evidence="12">Calcium-translocating P-type ATPase</fullName>
    </submittedName>
</protein>
<dbReference type="PRINTS" id="PR00119">
    <property type="entry name" value="CATATPASE"/>
</dbReference>
<dbReference type="GO" id="GO:0046872">
    <property type="term" value="F:metal ion binding"/>
    <property type="evidence" value="ECO:0007669"/>
    <property type="project" value="UniProtKB-KW"/>
</dbReference>
<dbReference type="InterPro" id="IPR023214">
    <property type="entry name" value="HAD_sf"/>
</dbReference>
<dbReference type="GO" id="GO:0012505">
    <property type="term" value="C:endomembrane system"/>
    <property type="evidence" value="ECO:0007669"/>
    <property type="project" value="UniProtKB-SubCell"/>
</dbReference>
<dbReference type="Pfam" id="PF00689">
    <property type="entry name" value="Cation_ATPase_C"/>
    <property type="match status" value="1"/>
</dbReference>
<dbReference type="InterPro" id="IPR006068">
    <property type="entry name" value="ATPase_P-typ_cation-transptr_C"/>
</dbReference>
<evidence type="ECO:0000256" key="2">
    <source>
        <dbReference type="ARBA" id="ARBA00022692"/>
    </source>
</evidence>
<dbReference type="Pfam" id="PF00122">
    <property type="entry name" value="E1-E2_ATPase"/>
    <property type="match status" value="1"/>
</dbReference>
<dbReference type="InterPro" id="IPR004014">
    <property type="entry name" value="ATPase_P-typ_cation-transptr_N"/>
</dbReference>
<dbReference type="InterPro" id="IPR036412">
    <property type="entry name" value="HAD-like_sf"/>
</dbReference>
<name>A0A9P5WXJ7_9AGAR</name>
<keyword evidence="5 8" id="KW-1133">Transmembrane helix</keyword>
<dbReference type="AlphaFoldDB" id="A0A9P5WXJ7"/>
<evidence type="ECO:0000313" key="12">
    <source>
        <dbReference type="EMBL" id="KAF9440728.1"/>
    </source>
</evidence>
<organism evidence="12 13">
    <name type="scientific">Macrolepiota fuliginosa MF-IS2</name>
    <dbReference type="NCBI Taxonomy" id="1400762"/>
    <lineage>
        <taxon>Eukaryota</taxon>
        <taxon>Fungi</taxon>
        <taxon>Dikarya</taxon>
        <taxon>Basidiomycota</taxon>
        <taxon>Agaricomycotina</taxon>
        <taxon>Agaricomycetes</taxon>
        <taxon>Agaricomycetidae</taxon>
        <taxon>Agaricales</taxon>
        <taxon>Agaricineae</taxon>
        <taxon>Agaricaceae</taxon>
        <taxon>Macrolepiota</taxon>
    </lineage>
</organism>
<comment type="subcellular location">
    <subcellularLocation>
        <location evidence="1">Endomembrane system</location>
        <topology evidence="1">Multi-pass membrane protein</topology>
    </subcellularLocation>
</comment>
<dbReference type="FunFam" id="2.70.150.10:FF:000028">
    <property type="entry name" value="Calcium-transporting ATPase"/>
    <property type="match status" value="1"/>
</dbReference>
<dbReference type="SUPFAM" id="SSF81665">
    <property type="entry name" value="Calcium ATPase, transmembrane domain M"/>
    <property type="match status" value="1"/>
</dbReference>
<dbReference type="Gene3D" id="3.40.50.1000">
    <property type="entry name" value="HAD superfamily/HAD-like"/>
    <property type="match status" value="2"/>
</dbReference>
<dbReference type="SUPFAM" id="SSF81653">
    <property type="entry name" value="Calcium ATPase, transduction domain A"/>
    <property type="match status" value="1"/>
</dbReference>
<dbReference type="OrthoDB" id="3352408at2759"/>
<dbReference type="GO" id="GO:0005388">
    <property type="term" value="F:P-type calcium transporter activity"/>
    <property type="evidence" value="ECO:0007669"/>
    <property type="project" value="TreeGrafter"/>
</dbReference>
<gene>
    <name evidence="12" type="ORF">P691DRAFT_818300</name>
</gene>
<feature type="domain" description="P-type ATPase A" evidence="9">
    <location>
        <begin position="157"/>
        <end position="264"/>
    </location>
</feature>
<sequence length="888" mass="97483">MTGYQNWFPLGGGTNVAPFSITPDELSMLQIRDIVALMDLGGTDGLIRGLRTNPNCGLSTESNAGPSATLEDRRRAYGRNVLPRKPFLSLVYFAVRDRLLILLTAAASLALYLSLTFRASRGSDQPSFDSVERVAVIVAVIVVKEWQFKKWEEKREERNVKLIRDDEEKVVDVKEVVVGDIALLEPGEIVPCDGIFLSGHNVKCDESAVTGNSEAVEKVTCNQALELSKPDCFVISGSKILEGFGRYVVVAVGQRSHVGRIAMALRLKAESTPLQTQLNTFAKHVAKIGSLTGLLLFATLLIRLFEKIGAVPPTTLIQNAITFVDNFIISLTLIVVAVPKGLPSARVWALARAIKRMARESVLVRTLGSCETMANISVVCIDEIDALTRNVMTSYRDLPVRPPEGPTLDQQNEVPHSELAPGPTLTSTSGTGCSPRPNICKSVAKWRCAGAAIKICTSDDASTARSIADQCGILTRNGIVMDGPRFRRLTLTERIQIIPRLQVLACSEEEDKKVLVETLRSTGEIVGVISDGTGDTILKIADVGFSMGVPGSEVIKEASDVILMDDNLSLIVKPIIWGRCINDAVRKFLQFQISASVSAVIIIFVTAVTSDREGSVLTAAQLLWITLIMDFFATLTLTTDLASEKLLDREPDKKTTPLFTINMYKMVLFQSIYQITVVLVFHFRGHQILGYDFTEHSDLSIRTLVFNIFVFTQIFNSVNCRRLDCGPILEGILENPFFILITLLEIVIQVAIVFVGGAAFQVTRLQGHEWGISLTLGAISMMCGACVRLVPNKPFETAFCALGLFDKEEEELSTTRLNRETWSNITNPVRDNLGYFATIRGSHMHAPASVGRSSNAWSGYEEGDHSCTQFVVSLIVKRHLLISRLDPS</sequence>
<keyword evidence="13" id="KW-1185">Reference proteome</keyword>
<dbReference type="InterPro" id="IPR023298">
    <property type="entry name" value="ATPase_P-typ_TM_dom_sf"/>
</dbReference>
<feature type="transmembrane region" description="Helical" evidence="8">
    <location>
        <begin position="772"/>
        <end position="790"/>
    </location>
</feature>